<keyword evidence="2" id="KW-0436">Ligase</keyword>
<protein>
    <recommendedName>
        <fullName evidence="7">4-coumarate--CoA ligase-like 7</fullName>
    </recommendedName>
</protein>
<organism evidence="5 6">
    <name type="scientific">Friedmanniomyces endolithicus</name>
    <dbReference type="NCBI Taxonomy" id="329885"/>
    <lineage>
        <taxon>Eukaryota</taxon>
        <taxon>Fungi</taxon>
        <taxon>Dikarya</taxon>
        <taxon>Ascomycota</taxon>
        <taxon>Pezizomycotina</taxon>
        <taxon>Dothideomycetes</taxon>
        <taxon>Dothideomycetidae</taxon>
        <taxon>Mycosphaerellales</taxon>
        <taxon>Teratosphaeriaceae</taxon>
        <taxon>Friedmanniomyces</taxon>
    </lineage>
</organism>
<dbReference type="STRING" id="329885.A0A4U0URI1"/>
<dbReference type="PANTHER" id="PTHR24096">
    <property type="entry name" value="LONG-CHAIN-FATTY-ACID--COA LIGASE"/>
    <property type="match status" value="1"/>
</dbReference>
<dbReference type="InterPro" id="IPR025110">
    <property type="entry name" value="AMP-bd_C"/>
</dbReference>
<sequence length="567" mass="63076">MPTASSWPSFDIPTVDLWNFMFESPRDCGFPEDKGRFACDSQGSCVILLTTVQVIYRSLDDTKRYTYAEVKATAKTFGNALLDGWNWQKGDILCVLSPNDVDYALIVHGTLYAGGIIAPANPGYGAKDLAFMLKNSGARMIVTQKALLSVAAEAAELAGLSKGNVVLLGEDESHSTEATHFKKLLKPDQQRERPCKIEGKDLAFLAYSSGTTGLPKGVMLTHTNIIANVLQVKHSVGHNYSWDKDKVFGILPFFHIYGLTTLLNQPLHRGLEVVVMPQFNLDAFCTAVQRHKITFLYVAPPVIVQLSRGPNVHKYDLSSLRMLTSGAAPLTKELVSFVHRKFDIKVNQAYGLSETSPMTHTLPWEEWWSSVGSVGKLFPNMTAMYVSEDGKEVQAGETGELWVKGPNVFKGYWRNEEATKIAITPEGFFKTGDVGFQGKDHNFYITDRMKELIKWNGFQVAPAELEGLLLDSPLVSDVAVIGVHDEEQHTELPRAYIVPVQGHQPSEQLGQEIVAWLDERVAYYKKLRGGVRFVDEIPKSQAGKILRRILKGLADEEGKKEKRQAKL</sequence>
<dbReference type="Pfam" id="PF13193">
    <property type="entry name" value="AMP-binding_C"/>
    <property type="match status" value="1"/>
</dbReference>
<evidence type="ECO:0000313" key="6">
    <source>
        <dbReference type="Proteomes" id="UP000310066"/>
    </source>
</evidence>
<evidence type="ECO:0000256" key="1">
    <source>
        <dbReference type="ARBA" id="ARBA00006432"/>
    </source>
</evidence>
<comment type="similarity">
    <text evidence="1">Belongs to the ATP-dependent AMP-binding enzyme family.</text>
</comment>
<dbReference type="OrthoDB" id="6509636at2759"/>
<name>A0A4U0URI1_9PEZI</name>
<feature type="domain" description="AMP-dependent synthetase/ligase" evidence="3">
    <location>
        <begin position="56"/>
        <end position="413"/>
    </location>
</feature>
<dbReference type="Proteomes" id="UP000310066">
    <property type="component" value="Unassembled WGS sequence"/>
</dbReference>
<gene>
    <name evidence="5" type="ORF">B0A54_10606</name>
</gene>
<evidence type="ECO:0000256" key="2">
    <source>
        <dbReference type="ARBA" id="ARBA00022598"/>
    </source>
</evidence>
<dbReference type="AlphaFoldDB" id="A0A4U0URI1"/>
<dbReference type="SUPFAM" id="SSF56801">
    <property type="entry name" value="Acetyl-CoA synthetase-like"/>
    <property type="match status" value="1"/>
</dbReference>
<dbReference type="InterPro" id="IPR042099">
    <property type="entry name" value="ANL_N_sf"/>
</dbReference>
<evidence type="ECO:0000259" key="4">
    <source>
        <dbReference type="Pfam" id="PF13193"/>
    </source>
</evidence>
<dbReference type="InterPro" id="IPR045851">
    <property type="entry name" value="AMP-bd_C_sf"/>
</dbReference>
<dbReference type="InterPro" id="IPR020845">
    <property type="entry name" value="AMP-binding_CS"/>
</dbReference>
<feature type="domain" description="AMP-binding enzyme C-terminal" evidence="4">
    <location>
        <begin position="464"/>
        <end position="544"/>
    </location>
</feature>
<evidence type="ECO:0000259" key="3">
    <source>
        <dbReference type="Pfam" id="PF00501"/>
    </source>
</evidence>
<dbReference type="Pfam" id="PF00501">
    <property type="entry name" value="AMP-binding"/>
    <property type="match status" value="1"/>
</dbReference>
<comment type="caution">
    <text evidence="5">The sequence shown here is derived from an EMBL/GenBank/DDBJ whole genome shotgun (WGS) entry which is preliminary data.</text>
</comment>
<accession>A0A4U0URI1</accession>
<dbReference type="EMBL" id="NAJP01000048">
    <property type="protein sequence ID" value="TKA38002.1"/>
    <property type="molecule type" value="Genomic_DNA"/>
</dbReference>
<dbReference type="InterPro" id="IPR000873">
    <property type="entry name" value="AMP-dep_synth/lig_dom"/>
</dbReference>
<reference evidence="5 6" key="1">
    <citation type="submission" date="2017-03" db="EMBL/GenBank/DDBJ databases">
        <title>Genomes of endolithic fungi from Antarctica.</title>
        <authorList>
            <person name="Coleine C."/>
            <person name="Masonjones S."/>
            <person name="Stajich J.E."/>
        </authorList>
    </citation>
    <scope>NUCLEOTIDE SEQUENCE [LARGE SCALE GENOMIC DNA]</scope>
    <source>
        <strain evidence="5 6">CCFEE 5311</strain>
    </source>
</reference>
<evidence type="ECO:0000313" key="5">
    <source>
        <dbReference type="EMBL" id="TKA38002.1"/>
    </source>
</evidence>
<dbReference type="CDD" id="cd05911">
    <property type="entry name" value="Firefly_Luc_like"/>
    <property type="match status" value="1"/>
</dbReference>
<dbReference type="Gene3D" id="3.30.300.30">
    <property type="match status" value="1"/>
</dbReference>
<proteinExistence type="inferred from homology"/>
<dbReference type="GO" id="GO:0016405">
    <property type="term" value="F:CoA-ligase activity"/>
    <property type="evidence" value="ECO:0007669"/>
    <property type="project" value="TreeGrafter"/>
</dbReference>
<dbReference type="PROSITE" id="PS00455">
    <property type="entry name" value="AMP_BINDING"/>
    <property type="match status" value="1"/>
</dbReference>
<dbReference type="Gene3D" id="3.40.50.12780">
    <property type="entry name" value="N-terminal domain of ligase-like"/>
    <property type="match status" value="1"/>
</dbReference>
<dbReference type="PANTHER" id="PTHR24096:SF149">
    <property type="entry name" value="AMP-BINDING DOMAIN-CONTAINING PROTEIN-RELATED"/>
    <property type="match status" value="1"/>
</dbReference>
<evidence type="ECO:0008006" key="7">
    <source>
        <dbReference type="Google" id="ProtNLM"/>
    </source>
</evidence>